<feature type="coiled-coil region" evidence="1">
    <location>
        <begin position="1"/>
        <end position="32"/>
    </location>
</feature>
<gene>
    <name evidence="2" type="ORF">S12H4_55755</name>
</gene>
<sequence>ITSSKSEVKKIEKELQELIKNYSETQKNLQTSRYTFIK</sequence>
<accession>X1UZR1</accession>
<proteinExistence type="predicted"/>
<keyword evidence="1" id="KW-0175">Coiled coil</keyword>
<evidence type="ECO:0000313" key="2">
    <source>
        <dbReference type="EMBL" id="GAJ22963.1"/>
    </source>
</evidence>
<feature type="non-terminal residue" evidence="2">
    <location>
        <position position="1"/>
    </location>
</feature>
<name>X1UZR1_9ZZZZ</name>
<dbReference type="AlphaFoldDB" id="X1UZR1"/>
<comment type="caution">
    <text evidence="2">The sequence shown here is derived from an EMBL/GenBank/DDBJ whole genome shotgun (WGS) entry which is preliminary data.</text>
</comment>
<evidence type="ECO:0000256" key="1">
    <source>
        <dbReference type="SAM" id="Coils"/>
    </source>
</evidence>
<organism evidence="2">
    <name type="scientific">marine sediment metagenome</name>
    <dbReference type="NCBI Taxonomy" id="412755"/>
    <lineage>
        <taxon>unclassified sequences</taxon>
        <taxon>metagenomes</taxon>
        <taxon>ecological metagenomes</taxon>
    </lineage>
</organism>
<protein>
    <submittedName>
        <fullName evidence="2">Uncharacterized protein</fullName>
    </submittedName>
</protein>
<dbReference type="EMBL" id="BARW01035805">
    <property type="protein sequence ID" value="GAJ22963.1"/>
    <property type="molecule type" value="Genomic_DNA"/>
</dbReference>
<reference evidence="2" key="1">
    <citation type="journal article" date="2014" name="Front. Microbiol.">
        <title>High frequency of phylogenetically diverse reductive dehalogenase-homologous genes in deep subseafloor sedimentary metagenomes.</title>
        <authorList>
            <person name="Kawai M."/>
            <person name="Futagami T."/>
            <person name="Toyoda A."/>
            <person name="Takaki Y."/>
            <person name="Nishi S."/>
            <person name="Hori S."/>
            <person name="Arai W."/>
            <person name="Tsubouchi T."/>
            <person name="Morono Y."/>
            <person name="Uchiyama I."/>
            <person name="Ito T."/>
            <person name="Fujiyama A."/>
            <person name="Inagaki F."/>
            <person name="Takami H."/>
        </authorList>
    </citation>
    <scope>NUCLEOTIDE SEQUENCE</scope>
    <source>
        <strain evidence="2">Expedition CK06-06</strain>
    </source>
</reference>